<dbReference type="Proteomes" id="UP000184052">
    <property type="component" value="Unassembled WGS sequence"/>
</dbReference>
<feature type="transmembrane region" description="Helical" evidence="7">
    <location>
        <begin position="75"/>
        <end position="94"/>
    </location>
</feature>
<dbReference type="RefSeq" id="WP_073048682.1">
    <property type="nucleotide sequence ID" value="NZ_FQZL01000007.1"/>
</dbReference>
<feature type="transmembrane region" description="Helical" evidence="7">
    <location>
        <begin position="346"/>
        <end position="370"/>
    </location>
</feature>
<evidence type="ECO:0000256" key="4">
    <source>
        <dbReference type="ARBA" id="ARBA00022692"/>
    </source>
</evidence>
<keyword evidence="5 7" id="KW-1133">Transmembrane helix</keyword>
<accession>A0A1M6EMZ6</accession>
<evidence type="ECO:0000256" key="1">
    <source>
        <dbReference type="ARBA" id="ARBA00004651"/>
    </source>
</evidence>
<keyword evidence="3" id="KW-1003">Cell membrane</keyword>
<evidence type="ECO:0000259" key="8">
    <source>
        <dbReference type="PROSITE" id="PS50850"/>
    </source>
</evidence>
<dbReference type="InterPro" id="IPR020846">
    <property type="entry name" value="MFS_dom"/>
</dbReference>
<name>A0A1M6EMZ6_9FIRM</name>
<evidence type="ECO:0000256" key="6">
    <source>
        <dbReference type="ARBA" id="ARBA00023136"/>
    </source>
</evidence>
<feature type="domain" description="Major facilitator superfamily (MFS) profile" evidence="8">
    <location>
        <begin position="11"/>
        <end position="406"/>
    </location>
</feature>
<keyword evidence="4 7" id="KW-0812">Transmembrane</keyword>
<reference evidence="9 10" key="1">
    <citation type="submission" date="2016-11" db="EMBL/GenBank/DDBJ databases">
        <authorList>
            <person name="Jaros S."/>
            <person name="Januszkiewicz K."/>
            <person name="Wedrychowicz H."/>
        </authorList>
    </citation>
    <scope>NUCLEOTIDE SEQUENCE [LARGE SCALE GENOMIC DNA]</scope>
    <source>
        <strain evidence="9 10">DSM 17477</strain>
    </source>
</reference>
<dbReference type="AlphaFoldDB" id="A0A1M6EMZ6"/>
<comment type="subcellular location">
    <subcellularLocation>
        <location evidence="1">Cell membrane</location>
        <topology evidence="1">Multi-pass membrane protein</topology>
    </subcellularLocation>
</comment>
<dbReference type="PROSITE" id="PS50850">
    <property type="entry name" value="MFS"/>
    <property type="match status" value="1"/>
</dbReference>
<dbReference type="InterPro" id="IPR011701">
    <property type="entry name" value="MFS"/>
</dbReference>
<keyword evidence="6 7" id="KW-0472">Membrane</keyword>
<keyword evidence="2" id="KW-0813">Transport</keyword>
<dbReference type="InterPro" id="IPR036259">
    <property type="entry name" value="MFS_trans_sf"/>
</dbReference>
<dbReference type="OrthoDB" id="6360at2"/>
<gene>
    <name evidence="9" type="ORF">SAMN02745751_01251</name>
</gene>
<feature type="transmembrane region" description="Helical" evidence="7">
    <location>
        <begin position="315"/>
        <end position="334"/>
    </location>
</feature>
<dbReference type="GO" id="GO:0022857">
    <property type="term" value="F:transmembrane transporter activity"/>
    <property type="evidence" value="ECO:0007669"/>
    <property type="project" value="InterPro"/>
</dbReference>
<dbReference type="PANTHER" id="PTHR43124">
    <property type="entry name" value="PURINE EFFLUX PUMP PBUE"/>
    <property type="match status" value="1"/>
</dbReference>
<dbReference type="STRING" id="1121476.SAMN02745751_01251"/>
<feature type="transmembrane region" description="Helical" evidence="7">
    <location>
        <begin position="225"/>
        <end position="241"/>
    </location>
</feature>
<feature type="transmembrane region" description="Helical" evidence="7">
    <location>
        <begin position="291"/>
        <end position="309"/>
    </location>
</feature>
<proteinExistence type="predicted"/>
<dbReference type="Gene3D" id="1.20.1250.20">
    <property type="entry name" value="MFS general substrate transporter like domains"/>
    <property type="match status" value="1"/>
</dbReference>
<keyword evidence="10" id="KW-1185">Reference proteome</keyword>
<evidence type="ECO:0000313" key="9">
    <source>
        <dbReference type="EMBL" id="SHI86729.1"/>
    </source>
</evidence>
<protein>
    <submittedName>
        <fullName evidence="9">Cyanate permease</fullName>
    </submittedName>
</protein>
<feature type="transmembrane region" description="Helical" evidence="7">
    <location>
        <begin position="169"/>
        <end position="192"/>
    </location>
</feature>
<dbReference type="GO" id="GO:0005886">
    <property type="term" value="C:plasma membrane"/>
    <property type="evidence" value="ECO:0007669"/>
    <property type="project" value="UniProtKB-SubCell"/>
</dbReference>
<feature type="transmembrane region" description="Helical" evidence="7">
    <location>
        <begin position="137"/>
        <end position="157"/>
    </location>
</feature>
<evidence type="ECO:0000313" key="10">
    <source>
        <dbReference type="Proteomes" id="UP000184052"/>
    </source>
</evidence>
<evidence type="ECO:0000256" key="7">
    <source>
        <dbReference type="SAM" id="Phobius"/>
    </source>
</evidence>
<dbReference type="Pfam" id="PF07690">
    <property type="entry name" value="MFS_1"/>
    <property type="match status" value="1"/>
</dbReference>
<evidence type="ECO:0000256" key="2">
    <source>
        <dbReference type="ARBA" id="ARBA00022448"/>
    </source>
</evidence>
<dbReference type="EMBL" id="FQZL01000007">
    <property type="protein sequence ID" value="SHI86729.1"/>
    <property type="molecule type" value="Genomic_DNA"/>
</dbReference>
<dbReference type="PANTHER" id="PTHR43124:SF3">
    <property type="entry name" value="CHLORAMPHENICOL EFFLUX PUMP RV0191"/>
    <property type="match status" value="1"/>
</dbReference>
<evidence type="ECO:0000256" key="5">
    <source>
        <dbReference type="ARBA" id="ARBA00022989"/>
    </source>
</evidence>
<sequence length="418" mass="45417">MNTNEKSLKGFRVVAILMIFLQLCNMIAYLSPAILMGDIIESLNIDYTVAGFTITIVVAMCGVCMFIGSFVQDHIGTWNTIFISLILIAAGNLLTATSTTILVLMVGRAVLGIGYGFSQTSAIPNITYWFKGKAQTYMITINLIVTSIGLSLAYLLPGWIKTAFGSWESVYYVIAVFAAIVTVLWFIAGKLLHAPGFPERKMAEPGKQKAHGQSSLFKAIRVKQYWAITIICVFMMFINVVNGTYMPTILTIERGFLPEMAVTVTSIVCFVGMFGSMLGGFIATQTGRRKPIMIASISIMWVSLFGMLIANNTVLLIVAASIFGMSAMMFYPPLTSMVIETQPDYSILGGAFALTNGVGMIISLFIPSIFTKLSVVTGSMTSAFKILSVILFIALSIAFALKETGQKVKAETEISEIS</sequence>
<evidence type="ECO:0000256" key="3">
    <source>
        <dbReference type="ARBA" id="ARBA00022475"/>
    </source>
</evidence>
<dbReference type="InterPro" id="IPR050189">
    <property type="entry name" value="MFS_Efflux_Transporters"/>
</dbReference>
<feature type="transmembrane region" description="Helical" evidence="7">
    <location>
        <begin position="12"/>
        <end position="35"/>
    </location>
</feature>
<feature type="transmembrane region" description="Helical" evidence="7">
    <location>
        <begin position="261"/>
        <end position="284"/>
    </location>
</feature>
<dbReference type="SUPFAM" id="SSF103473">
    <property type="entry name" value="MFS general substrate transporter"/>
    <property type="match status" value="1"/>
</dbReference>
<organism evidence="9 10">
    <name type="scientific">Dethiosulfatibacter aminovorans DSM 17477</name>
    <dbReference type="NCBI Taxonomy" id="1121476"/>
    <lineage>
        <taxon>Bacteria</taxon>
        <taxon>Bacillati</taxon>
        <taxon>Bacillota</taxon>
        <taxon>Tissierellia</taxon>
        <taxon>Dethiosulfatibacter</taxon>
    </lineage>
</organism>
<feature type="transmembrane region" description="Helical" evidence="7">
    <location>
        <begin position="47"/>
        <end position="68"/>
    </location>
</feature>
<feature type="transmembrane region" description="Helical" evidence="7">
    <location>
        <begin position="382"/>
        <end position="401"/>
    </location>
</feature>